<proteinExistence type="predicted"/>
<reference evidence="3" key="1">
    <citation type="submission" date="2014-09" db="EMBL/GenBank/DDBJ databases">
        <authorList>
            <person name="Magalhaes I.L.F."/>
            <person name="Oliveira U."/>
            <person name="Santos F.R."/>
            <person name="Vidigal T.H.D.A."/>
            <person name="Brescovit A.D."/>
            <person name="Santos A.J."/>
        </authorList>
    </citation>
    <scope>NUCLEOTIDE SEQUENCE</scope>
    <source>
        <tissue evidence="3">Shoot tissue taken approximately 20 cm above the soil surface</tissue>
    </source>
</reference>
<dbReference type="AlphaFoldDB" id="A0A0A9CKW5"/>
<evidence type="ECO:0000313" key="3">
    <source>
        <dbReference type="EMBL" id="JAD76221.1"/>
    </source>
</evidence>
<dbReference type="InterPro" id="IPR027278">
    <property type="entry name" value="ACCD_DCysDesulf"/>
</dbReference>
<organism evidence="3">
    <name type="scientific">Arundo donax</name>
    <name type="common">Giant reed</name>
    <name type="synonym">Donax arundinaceus</name>
    <dbReference type="NCBI Taxonomy" id="35708"/>
    <lineage>
        <taxon>Eukaryota</taxon>
        <taxon>Viridiplantae</taxon>
        <taxon>Streptophyta</taxon>
        <taxon>Embryophyta</taxon>
        <taxon>Tracheophyta</taxon>
        <taxon>Spermatophyta</taxon>
        <taxon>Magnoliopsida</taxon>
        <taxon>Liliopsida</taxon>
        <taxon>Poales</taxon>
        <taxon>Poaceae</taxon>
        <taxon>PACMAD clade</taxon>
        <taxon>Arundinoideae</taxon>
        <taxon>Arundineae</taxon>
        <taxon>Arundo</taxon>
    </lineage>
</organism>
<reference evidence="3" key="2">
    <citation type="journal article" date="2015" name="Data Brief">
        <title>Shoot transcriptome of the giant reed, Arundo donax.</title>
        <authorList>
            <person name="Barrero R.A."/>
            <person name="Guerrero F.D."/>
            <person name="Moolhuijzen P."/>
            <person name="Goolsby J.A."/>
            <person name="Tidwell J."/>
            <person name="Bellgard S.E."/>
            <person name="Bellgard M.I."/>
        </authorList>
    </citation>
    <scope>NUCLEOTIDE SEQUENCE</scope>
    <source>
        <tissue evidence="3">Shoot tissue taken approximately 20 cm above the soil surface</tissue>
    </source>
</reference>
<protein>
    <recommendedName>
        <fullName evidence="4">Tryptophan synthase beta chain-like PALP domain-containing protein</fullName>
    </recommendedName>
</protein>
<name>A0A0A9CKW5_ARUDO</name>
<evidence type="ECO:0000256" key="1">
    <source>
        <dbReference type="ARBA" id="ARBA00001933"/>
    </source>
</evidence>
<evidence type="ECO:0000256" key="2">
    <source>
        <dbReference type="ARBA" id="ARBA00022898"/>
    </source>
</evidence>
<dbReference type="GO" id="GO:0019148">
    <property type="term" value="F:D-cysteine desulfhydrase activity"/>
    <property type="evidence" value="ECO:0007669"/>
    <property type="project" value="TreeGrafter"/>
</dbReference>
<sequence>MSRSVYTQRDEMLNEHAIKVAGTSGTVMWADDIIGEDLVIDEDDTDGNSSRRVVIVKEGAGSVQALLGLIRLVENLFGLMLFGKDEKIHIVVEAGTGTTAVGLALGATPVEGYCCHAC</sequence>
<accession>A0A0A9CKW5</accession>
<dbReference type="PANTHER" id="PTHR43780:SF7">
    <property type="entry name" value="D-CYSTEINE DESULFHYDRASE 2, MITOCHONDRIAL"/>
    <property type="match status" value="1"/>
</dbReference>
<evidence type="ECO:0008006" key="4">
    <source>
        <dbReference type="Google" id="ProtNLM"/>
    </source>
</evidence>
<dbReference type="PANTHER" id="PTHR43780">
    <property type="entry name" value="1-AMINOCYCLOPROPANE-1-CARBOXYLATE DEAMINASE-RELATED"/>
    <property type="match status" value="1"/>
</dbReference>
<dbReference type="EMBL" id="GBRH01221674">
    <property type="protein sequence ID" value="JAD76221.1"/>
    <property type="molecule type" value="Transcribed_RNA"/>
</dbReference>
<comment type="cofactor">
    <cofactor evidence="1">
        <name>pyridoxal 5'-phosphate</name>
        <dbReference type="ChEBI" id="CHEBI:597326"/>
    </cofactor>
</comment>
<keyword evidence="2" id="KW-0663">Pyridoxal phosphate</keyword>